<feature type="region of interest" description="Disordered" evidence="6">
    <location>
        <begin position="265"/>
        <end position="295"/>
    </location>
</feature>
<dbReference type="EMBL" id="CM001745">
    <property type="protein sequence ID" value="KJB38152.1"/>
    <property type="molecule type" value="Genomic_DNA"/>
</dbReference>
<feature type="region of interest" description="Disordered" evidence="6">
    <location>
        <begin position="334"/>
        <end position="360"/>
    </location>
</feature>
<dbReference type="InterPro" id="IPR012474">
    <property type="entry name" value="Frigida"/>
</dbReference>
<gene>
    <name evidence="7" type="ORF">B456_006G239300</name>
</gene>
<keyword evidence="8" id="KW-1185">Reference proteome</keyword>
<dbReference type="AlphaFoldDB" id="A0A0D2NXQ0"/>
<dbReference type="PANTHER" id="PTHR31791">
    <property type="entry name" value="FRIGIDA-LIKE PROTEIN 3-RELATED"/>
    <property type="match status" value="1"/>
</dbReference>
<dbReference type="Pfam" id="PF07899">
    <property type="entry name" value="Frigida"/>
    <property type="match status" value="1"/>
</dbReference>
<name>A0A0D2NXQ0_GOSRA</name>
<evidence type="ECO:0000313" key="8">
    <source>
        <dbReference type="Proteomes" id="UP000032304"/>
    </source>
</evidence>
<evidence type="ECO:0000256" key="1">
    <source>
        <dbReference type="ARBA" id="ARBA00008956"/>
    </source>
</evidence>
<dbReference type="PANTHER" id="PTHR31791:SF2">
    <property type="entry name" value="FRIGIDA-LIKE PROTEIN 4A-RELATED"/>
    <property type="match status" value="1"/>
</dbReference>
<evidence type="ECO:0000256" key="3">
    <source>
        <dbReference type="ARBA" id="ARBA00022782"/>
    </source>
</evidence>
<evidence type="ECO:0000256" key="2">
    <source>
        <dbReference type="ARBA" id="ARBA00022473"/>
    </source>
</evidence>
<feature type="compositionally biased region" description="Low complexity" evidence="6">
    <location>
        <begin position="337"/>
        <end position="352"/>
    </location>
</feature>
<dbReference type="Proteomes" id="UP000032304">
    <property type="component" value="Chromosome 6"/>
</dbReference>
<keyword evidence="3 5" id="KW-0221">Differentiation</keyword>
<evidence type="ECO:0000256" key="4">
    <source>
        <dbReference type="ARBA" id="ARBA00023089"/>
    </source>
</evidence>
<evidence type="ECO:0000256" key="6">
    <source>
        <dbReference type="SAM" id="MobiDB-lite"/>
    </source>
</evidence>
<reference evidence="7 8" key="1">
    <citation type="journal article" date="2012" name="Nature">
        <title>Repeated polyploidization of Gossypium genomes and the evolution of spinnable cotton fibres.</title>
        <authorList>
            <person name="Paterson A.H."/>
            <person name="Wendel J.F."/>
            <person name="Gundlach H."/>
            <person name="Guo H."/>
            <person name="Jenkins J."/>
            <person name="Jin D."/>
            <person name="Llewellyn D."/>
            <person name="Showmaker K.C."/>
            <person name="Shu S."/>
            <person name="Udall J."/>
            <person name="Yoo M.J."/>
            <person name="Byers R."/>
            <person name="Chen W."/>
            <person name="Doron-Faigenboim A."/>
            <person name="Duke M.V."/>
            <person name="Gong L."/>
            <person name="Grimwood J."/>
            <person name="Grover C."/>
            <person name="Grupp K."/>
            <person name="Hu G."/>
            <person name="Lee T.H."/>
            <person name="Li J."/>
            <person name="Lin L."/>
            <person name="Liu T."/>
            <person name="Marler B.S."/>
            <person name="Page J.T."/>
            <person name="Roberts A.W."/>
            <person name="Romanel E."/>
            <person name="Sanders W.S."/>
            <person name="Szadkowski E."/>
            <person name="Tan X."/>
            <person name="Tang H."/>
            <person name="Xu C."/>
            <person name="Wang J."/>
            <person name="Wang Z."/>
            <person name="Zhang D."/>
            <person name="Zhang L."/>
            <person name="Ashrafi H."/>
            <person name="Bedon F."/>
            <person name="Bowers J.E."/>
            <person name="Brubaker C.L."/>
            <person name="Chee P.W."/>
            <person name="Das S."/>
            <person name="Gingle A.R."/>
            <person name="Haigler C.H."/>
            <person name="Harker D."/>
            <person name="Hoffmann L.V."/>
            <person name="Hovav R."/>
            <person name="Jones D.C."/>
            <person name="Lemke C."/>
            <person name="Mansoor S."/>
            <person name="ur Rahman M."/>
            <person name="Rainville L.N."/>
            <person name="Rambani A."/>
            <person name="Reddy U.K."/>
            <person name="Rong J.K."/>
            <person name="Saranga Y."/>
            <person name="Scheffler B.E."/>
            <person name="Scheffler J.A."/>
            <person name="Stelly D.M."/>
            <person name="Triplett B.A."/>
            <person name="Van Deynze A."/>
            <person name="Vaslin M.F."/>
            <person name="Waghmare V.N."/>
            <person name="Walford S.A."/>
            <person name="Wright R.J."/>
            <person name="Zaki E.A."/>
            <person name="Zhang T."/>
            <person name="Dennis E.S."/>
            <person name="Mayer K.F."/>
            <person name="Peterson D.G."/>
            <person name="Rokhsar D.S."/>
            <person name="Wang X."/>
            <person name="Schmutz J."/>
        </authorList>
    </citation>
    <scope>NUCLEOTIDE SEQUENCE [LARGE SCALE GENOMIC DNA]</scope>
</reference>
<protein>
    <recommendedName>
        <fullName evidence="5">FRIGIDA-like protein</fullName>
    </recommendedName>
</protein>
<accession>A0A0D2NXQ0</accession>
<keyword evidence="2 5" id="KW-0217">Developmental protein</keyword>
<proteinExistence type="inferred from homology"/>
<sequence>MEAKEFWSFVIGKKKEIDLLREKIPAALSECIDPARFVMEAISEVFPVDKRGNEGGSDLAWACVLILESLIPVVVDPVIGKSRILVTPSMKEQAKEIAETWKKSLEERGGIENVKTPDVHTFLQHLVTFGIVKKEDLEFYRKLVVASAWRKQMPKLAVSLGLGDQMPDMIEELISKGQQLDAVHFTYEVGLVDKFPPVPLLKSFLRDAKKAASSILDDPNNSGRAAQLAARKEQSALRAVIKCIEEYKLEAEFPPENLKKRLEQLEKTKTEKRKPVVVPANKRTRVNNGGPMPPAKAGRLTNAYVSSFPAPPPFVRSPSHTQYPAPVPGYPSPPPMYGSRSPPTNPYAYSPEAAPPPLAGSYPGAPMNYPAYGGYGNGLAPAYQQAYYR</sequence>
<evidence type="ECO:0000256" key="5">
    <source>
        <dbReference type="RuleBase" id="RU364012"/>
    </source>
</evidence>
<dbReference type="GO" id="GO:0009908">
    <property type="term" value="P:flower development"/>
    <property type="evidence" value="ECO:0007669"/>
    <property type="project" value="UniProtKB-KW"/>
</dbReference>
<dbReference type="GO" id="GO:0030154">
    <property type="term" value="P:cell differentiation"/>
    <property type="evidence" value="ECO:0007669"/>
    <property type="project" value="UniProtKB-KW"/>
</dbReference>
<organism evidence="7 8">
    <name type="scientific">Gossypium raimondii</name>
    <name type="common">Peruvian cotton</name>
    <name type="synonym">Gossypium klotzschianum subsp. raimondii</name>
    <dbReference type="NCBI Taxonomy" id="29730"/>
    <lineage>
        <taxon>Eukaryota</taxon>
        <taxon>Viridiplantae</taxon>
        <taxon>Streptophyta</taxon>
        <taxon>Embryophyta</taxon>
        <taxon>Tracheophyta</taxon>
        <taxon>Spermatophyta</taxon>
        <taxon>Magnoliopsida</taxon>
        <taxon>eudicotyledons</taxon>
        <taxon>Gunneridae</taxon>
        <taxon>Pentapetalae</taxon>
        <taxon>rosids</taxon>
        <taxon>malvids</taxon>
        <taxon>Malvales</taxon>
        <taxon>Malvaceae</taxon>
        <taxon>Malvoideae</taxon>
        <taxon>Gossypium</taxon>
    </lineage>
</organism>
<keyword evidence="4 5" id="KW-0287">Flowering</keyword>
<comment type="similarity">
    <text evidence="1 5">Belongs to the Frigida family.</text>
</comment>
<evidence type="ECO:0000313" key="7">
    <source>
        <dbReference type="EMBL" id="KJB38152.1"/>
    </source>
</evidence>
<dbReference type="Gramene" id="KJB38152">
    <property type="protein sequence ID" value="KJB38152"/>
    <property type="gene ID" value="B456_006G239300"/>
</dbReference>